<gene>
    <name evidence="3 4" type="primary">LOC111115718</name>
</gene>
<evidence type="ECO:0000313" key="2">
    <source>
        <dbReference type="Proteomes" id="UP000694844"/>
    </source>
</evidence>
<feature type="compositionally biased region" description="Polar residues" evidence="1">
    <location>
        <begin position="368"/>
        <end position="386"/>
    </location>
</feature>
<feature type="region of interest" description="Disordered" evidence="1">
    <location>
        <begin position="259"/>
        <end position="425"/>
    </location>
</feature>
<evidence type="ECO:0000256" key="1">
    <source>
        <dbReference type="SAM" id="MobiDB-lite"/>
    </source>
</evidence>
<keyword evidence="2" id="KW-1185">Reference proteome</keyword>
<evidence type="ECO:0000313" key="3">
    <source>
        <dbReference type="RefSeq" id="XP_022310260.1"/>
    </source>
</evidence>
<dbReference type="RefSeq" id="XP_022310260.1">
    <property type="nucleotide sequence ID" value="XM_022454552.1"/>
</dbReference>
<dbReference type="OrthoDB" id="6101411at2759"/>
<dbReference type="RefSeq" id="XP_022310261.1">
    <property type="nucleotide sequence ID" value="XM_022454553.1"/>
</dbReference>
<proteinExistence type="predicted"/>
<protein>
    <submittedName>
        <fullName evidence="3 4">Uncharacterized protein LOC111115718</fullName>
    </submittedName>
</protein>
<dbReference type="Proteomes" id="UP000694844">
    <property type="component" value="Chromosome 9"/>
</dbReference>
<accession>A0A8B8C5U4</accession>
<dbReference type="KEGG" id="cvn:111115718"/>
<dbReference type="GeneID" id="111115718"/>
<sequence>MEKHGEALIIAREEEVMRHGHVMFGLVKPRREGKELLLESSAAMVNVLPRKRIYRMGSSDELETFRAELLKRPLVVQPIVMAGSGFQSINCFFSVQREKWTLLINQTHPKILGRLLMGIDAAKRILRRGEPFVLEFLFSDIIRRLYYDVVRGGTSSKYKYTDCEFGDLVIRYPGDFRHQGIKWEMKASRMQFSFDDITDSEIRIRDFKDANRETRDTRIIVLPRDELQTILPGWTFDEDIAEEKPYNYENYQICEEQNHAPISVSRDPPREQTGRIRGRSNRNVPAQKYEVTVELHAPPSSALTQETSFVTSESKGNFTSSEPLGPDGRLKFVHRYQGSGSGRSESSKADSGYEGENDSGGFEANKYSRGNNSKPRKFYTSTNNSHVPYDNAAFTHDHDHDALPSSDHNALPSSERYSPGNFQAEIPTNQRTDRYNDRYSNDMPMSGDYDVSAHARDYDVSAHGRQFQTIEQLNARMDVTREYSNSHATVI</sequence>
<feature type="compositionally biased region" description="Polar residues" evidence="1">
    <location>
        <begin position="301"/>
        <end position="322"/>
    </location>
</feature>
<evidence type="ECO:0000313" key="4">
    <source>
        <dbReference type="RefSeq" id="XP_022310261.1"/>
    </source>
</evidence>
<reference evidence="3 4" key="1">
    <citation type="submission" date="2025-04" db="UniProtKB">
        <authorList>
            <consortium name="RefSeq"/>
        </authorList>
    </citation>
    <scope>IDENTIFICATION</scope>
    <source>
        <tissue evidence="3 4">Whole sample</tissue>
    </source>
</reference>
<organism evidence="2 4">
    <name type="scientific">Crassostrea virginica</name>
    <name type="common">Eastern oyster</name>
    <dbReference type="NCBI Taxonomy" id="6565"/>
    <lineage>
        <taxon>Eukaryota</taxon>
        <taxon>Metazoa</taxon>
        <taxon>Spiralia</taxon>
        <taxon>Lophotrochozoa</taxon>
        <taxon>Mollusca</taxon>
        <taxon>Bivalvia</taxon>
        <taxon>Autobranchia</taxon>
        <taxon>Pteriomorphia</taxon>
        <taxon>Ostreida</taxon>
        <taxon>Ostreoidea</taxon>
        <taxon>Ostreidae</taxon>
        <taxon>Crassostrea</taxon>
    </lineage>
</organism>
<dbReference type="AlphaFoldDB" id="A0A8B8C5U4"/>
<name>A0A8B8C5U4_CRAVI</name>
<feature type="compositionally biased region" description="Polar residues" evidence="1">
    <location>
        <begin position="406"/>
        <end position="416"/>
    </location>
</feature>